<evidence type="ECO:0000313" key="2">
    <source>
        <dbReference type="Proteomes" id="UP000295681"/>
    </source>
</evidence>
<dbReference type="CDD" id="cd19958">
    <property type="entry name" value="pyocin_knob"/>
    <property type="match status" value="4"/>
</dbReference>
<dbReference type="Proteomes" id="UP000295681">
    <property type="component" value="Unassembled WGS sequence"/>
</dbReference>
<sequence>MEQFQQPVLSSKFLNLLANSSTTADSIVFKRAIVSSDKHSISDLKAFDDTYIQTIKKVSESTFSDVQQNDNSLVLVTVFSSNGNPVNYEINTVIYTATYKGQEFLAFSQIANWPIKVPAGNEAEVYNLTLKPKLVISSTSAIATTVSPDSLATNERVDSKDTALQKQLDDAYKDRRSIWDNFSKFMTKKGTQTIDALLTFTQKIQGRITLADKADSADKLTKTKKLNGFDFDGSAEEYNIPADLKPNYLWDGADLDNLKVPGLYVGYKVKPKGYNAPINISILIEATDGRYSVKQMKTDFDTKIISARFYSNNTWSTWDKLPSESSTNDWSGDNTFQKEIVAKKGLKGNATTSSTADKLKEGDQQVKGSFTLPNDNSMLRVGNDGDMAIVKKQGSQGTFVVGAGRSFIINKSDKLPVNVTDNMNKIFEVTPTGIVMANRFTGSADKLTVQDSSNTDLDKLTTDGIYKVWGVKLTNYRGGWTVYGTVAVTTYGNNIQQIVFENSDNTINVRWFSANKWTDWGVVARDNQATIWKSSQTFQGGLEISHATPFIDFHFKNSTKDFTSRIIEDIEGRLAFRKSDGSVGTILANLQGNADTATTARSPQVIGILPNQSLNDYKTPGSYSFQDGKINNSPVNNWFSLSVISIGSYNGTQILQDSNTGTIWIRGWSSTNTWTEWTQISGLNSDNKWTGKQEFSKAIVGNLQGNADTATRTGMIDISNNTNLNDLKDNGNYSCGTNNTYNSPVSRWFTIVVVRNGDYNGTQTLTDTNSGNVWVRTWSSGNQFTNWEKMSKDNTVVHNSGDQYINGRVGAKSFGGNADTATNLQLQYLPKGFHVDGIKSSGTYTQIDGDIKGLPAYPVWGIMEVTSNGNDVIQRFNVTNGADDIVFCQRRFALNEWSGWKKF</sequence>
<dbReference type="EMBL" id="PUFI01000014">
    <property type="protein sequence ID" value="TDG68082.1"/>
    <property type="molecule type" value="Genomic_DNA"/>
</dbReference>
<comment type="caution">
    <text evidence="1">The sequence shown here is derived from an EMBL/GenBank/DDBJ whole genome shotgun (WGS) entry which is preliminary data.</text>
</comment>
<accession>A0A4R5N844</accession>
<keyword evidence="2" id="KW-1185">Reference proteome</keyword>
<organism evidence="1 2">
    <name type="scientific">Leuconostoc fallax</name>
    <dbReference type="NCBI Taxonomy" id="1251"/>
    <lineage>
        <taxon>Bacteria</taxon>
        <taxon>Bacillati</taxon>
        <taxon>Bacillota</taxon>
        <taxon>Bacilli</taxon>
        <taxon>Lactobacillales</taxon>
        <taxon>Lactobacillaceae</taxon>
        <taxon>Leuconostoc</taxon>
    </lineage>
</organism>
<protein>
    <recommendedName>
        <fullName evidence="3">BppU N-terminal domain-containing protein</fullName>
    </recommendedName>
</protein>
<evidence type="ECO:0008006" key="3">
    <source>
        <dbReference type="Google" id="ProtNLM"/>
    </source>
</evidence>
<name>A0A4R5N844_9LACO</name>
<proteinExistence type="predicted"/>
<dbReference type="RefSeq" id="WP_133264395.1">
    <property type="nucleotide sequence ID" value="NZ_PUFI01000014.1"/>
</dbReference>
<dbReference type="STRING" id="907931.GCA_000165675_00956"/>
<evidence type="ECO:0000313" key="1">
    <source>
        <dbReference type="EMBL" id="TDG68082.1"/>
    </source>
</evidence>
<dbReference type="AlphaFoldDB" id="A0A4R5N844"/>
<gene>
    <name evidence="1" type="ORF">C5L23_000388</name>
</gene>
<reference evidence="1 2" key="1">
    <citation type="journal article" date="2019" name="Appl. Microbiol. Biotechnol.">
        <title>Uncovering carbohydrate metabolism through a genotype-phenotype association study of 56 lactic acid bacteria genomes.</title>
        <authorList>
            <person name="Buron-Moles G."/>
            <person name="Chailyan A."/>
            <person name="Dolejs I."/>
            <person name="Forster J."/>
            <person name="Miks M.H."/>
        </authorList>
    </citation>
    <scope>NUCLEOTIDE SEQUENCE [LARGE SCALE GENOMIC DNA]</scope>
    <source>
        <strain evidence="1 2">ATCC 700006</strain>
    </source>
</reference>